<proteinExistence type="predicted"/>
<dbReference type="Proteomes" id="UP000285961">
    <property type="component" value="Unassembled WGS sequence"/>
</dbReference>
<evidence type="ECO:0000313" key="2">
    <source>
        <dbReference type="EMBL" id="RJP70468.1"/>
    </source>
</evidence>
<accession>A0A419EZ43</accession>
<keyword evidence="1" id="KW-0732">Signal</keyword>
<feature type="signal peptide" evidence="1">
    <location>
        <begin position="1"/>
        <end position="25"/>
    </location>
</feature>
<gene>
    <name evidence="2" type="ORF">C4532_09265</name>
</gene>
<organism evidence="2 3">
    <name type="scientific">Candidatus Abyssobacteria bacterium SURF_17</name>
    <dbReference type="NCBI Taxonomy" id="2093361"/>
    <lineage>
        <taxon>Bacteria</taxon>
        <taxon>Pseudomonadati</taxon>
        <taxon>Candidatus Hydrogenedentota</taxon>
        <taxon>Candidatus Abyssobacteria</taxon>
    </lineage>
</organism>
<comment type="caution">
    <text evidence="2">The sequence shown here is derived from an EMBL/GenBank/DDBJ whole genome shotgun (WGS) entry which is preliminary data.</text>
</comment>
<sequence>MLRIIILILLVAPALFIASCSSGDASEQVAQVTTHVNMPESTAIAVTLVDSIDTDVHVTGTEFRAKLSKPIIVSGYTVFPDGAAVKGILSRVVESGRLKTPAELDFSLTSIQNSSGRWIDVSTHTIMDKMGSHTNREVAMIGGGAIVGGIIGKIINRDGSTEIGAAAGAAAGTGMAAATGKRDIFYGMGSEIVFFSDGVARVALN</sequence>
<protein>
    <recommendedName>
        <fullName evidence="4">Glycine zipper 2TM domain-containing protein</fullName>
    </recommendedName>
</protein>
<evidence type="ECO:0008006" key="4">
    <source>
        <dbReference type="Google" id="ProtNLM"/>
    </source>
</evidence>
<dbReference type="AlphaFoldDB" id="A0A419EZ43"/>
<reference evidence="2 3" key="1">
    <citation type="journal article" date="2017" name="ISME J.">
        <title>Energy and carbon metabolisms in a deep terrestrial subsurface fluid microbial community.</title>
        <authorList>
            <person name="Momper L."/>
            <person name="Jungbluth S.P."/>
            <person name="Lee M.D."/>
            <person name="Amend J.P."/>
        </authorList>
    </citation>
    <scope>NUCLEOTIDE SEQUENCE [LARGE SCALE GENOMIC DNA]</scope>
    <source>
        <strain evidence="2">SURF_17</strain>
    </source>
</reference>
<dbReference type="PROSITE" id="PS51257">
    <property type="entry name" value="PROKAR_LIPOPROTEIN"/>
    <property type="match status" value="1"/>
</dbReference>
<evidence type="ECO:0000313" key="3">
    <source>
        <dbReference type="Proteomes" id="UP000285961"/>
    </source>
</evidence>
<evidence type="ECO:0000256" key="1">
    <source>
        <dbReference type="SAM" id="SignalP"/>
    </source>
</evidence>
<dbReference type="EMBL" id="QZKI01000070">
    <property type="protein sequence ID" value="RJP70468.1"/>
    <property type="molecule type" value="Genomic_DNA"/>
</dbReference>
<feature type="chain" id="PRO_5019200000" description="Glycine zipper 2TM domain-containing protein" evidence="1">
    <location>
        <begin position="26"/>
        <end position="205"/>
    </location>
</feature>
<name>A0A419EZ43_9BACT</name>